<keyword evidence="8" id="KW-0408">Iron</keyword>
<keyword evidence="3 7" id="KW-0862">Zinc</keyword>
<dbReference type="CDD" id="cd07153">
    <property type="entry name" value="Fur_like"/>
    <property type="match status" value="1"/>
</dbReference>
<dbReference type="InterPro" id="IPR036388">
    <property type="entry name" value="WH-like_DNA-bd_sf"/>
</dbReference>
<gene>
    <name evidence="9" type="ORF">A2161_21110</name>
</gene>
<dbReference type="EMBL" id="MGDD01000325">
    <property type="protein sequence ID" value="OGL42427.1"/>
    <property type="molecule type" value="Genomic_DNA"/>
</dbReference>
<dbReference type="PANTHER" id="PTHR33202:SF7">
    <property type="entry name" value="FERRIC UPTAKE REGULATION PROTEIN"/>
    <property type="match status" value="1"/>
</dbReference>
<dbReference type="GO" id="GO:0000976">
    <property type="term" value="F:transcription cis-regulatory region binding"/>
    <property type="evidence" value="ECO:0007669"/>
    <property type="project" value="TreeGrafter"/>
</dbReference>
<evidence type="ECO:0000256" key="6">
    <source>
        <dbReference type="ARBA" id="ARBA00023163"/>
    </source>
</evidence>
<keyword evidence="2" id="KW-0678">Repressor</keyword>
<comment type="cofactor">
    <cofactor evidence="8">
        <name>Mn(2+)</name>
        <dbReference type="ChEBI" id="CHEBI:29035"/>
    </cofactor>
    <cofactor evidence="8">
        <name>Fe(2+)</name>
        <dbReference type="ChEBI" id="CHEBI:29033"/>
    </cofactor>
    <text evidence="8">Binds 1 Mn(2+) or Fe(2+) ion per subunit.</text>
</comment>
<evidence type="ECO:0000256" key="8">
    <source>
        <dbReference type="PIRSR" id="PIRSR602481-2"/>
    </source>
</evidence>
<feature type="binding site" evidence="7">
    <location>
        <position position="88"/>
    </location>
    <ligand>
        <name>Zn(2+)</name>
        <dbReference type="ChEBI" id="CHEBI:29105"/>
    </ligand>
</feature>
<dbReference type="SUPFAM" id="SSF46785">
    <property type="entry name" value="Winged helix' DNA-binding domain"/>
    <property type="match status" value="1"/>
</dbReference>
<dbReference type="Gene3D" id="3.30.1490.190">
    <property type="match status" value="1"/>
</dbReference>
<keyword evidence="7" id="KW-0479">Metal-binding</keyword>
<dbReference type="PANTHER" id="PTHR33202">
    <property type="entry name" value="ZINC UPTAKE REGULATION PROTEIN"/>
    <property type="match status" value="1"/>
</dbReference>
<evidence type="ECO:0000313" key="10">
    <source>
        <dbReference type="Proteomes" id="UP000179266"/>
    </source>
</evidence>
<feature type="binding site" evidence="8">
    <location>
        <position position="116"/>
    </location>
    <ligand>
        <name>Fe cation</name>
        <dbReference type="ChEBI" id="CHEBI:24875"/>
    </ligand>
</feature>
<accession>A0A1F7RNG0</accession>
<name>A0A1F7RNG0_9BACT</name>
<dbReference type="Pfam" id="PF01475">
    <property type="entry name" value="FUR"/>
    <property type="match status" value="1"/>
</dbReference>
<comment type="caution">
    <text evidence="9">The sequence shown here is derived from an EMBL/GenBank/DDBJ whole genome shotgun (WGS) entry which is preliminary data.</text>
</comment>
<feature type="binding site" evidence="7">
    <location>
        <position position="124"/>
    </location>
    <ligand>
        <name>Zn(2+)</name>
        <dbReference type="ChEBI" id="CHEBI:29105"/>
    </ligand>
</feature>
<dbReference type="GO" id="GO:1900376">
    <property type="term" value="P:regulation of secondary metabolite biosynthetic process"/>
    <property type="evidence" value="ECO:0007669"/>
    <property type="project" value="TreeGrafter"/>
</dbReference>
<evidence type="ECO:0000256" key="3">
    <source>
        <dbReference type="ARBA" id="ARBA00022833"/>
    </source>
</evidence>
<evidence type="ECO:0000256" key="7">
    <source>
        <dbReference type="PIRSR" id="PIRSR602481-1"/>
    </source>
</evidence>
<dbReference type="AlphaFoldDB" id="A0A1F7RNG0"/>
<evidence type="ECO:0000256" key="4">
    <source>
        <dbReference type="ARBA" id="ARBA00023015"/>
    </source>
</evidence>
<organism evidence="9 10">
    <name type="scientific">Candidatus Schekmanbacteria bacterium RBG_13_48_7</name>
    <dbReference type="NCBI Taxonomy" id="1817878"/>
    <lineage>
        <taxon>Bacteria</taxon>
        <taxon>Candidatus Schekmaniibacteriota</taxon>
    </lineage>
</organism>
<feature type="binding site" evidence="7">
    <location>
        <position position="85"/>
    </location>
    <ligand>
        <name>Zn(2+)</name>
        <dbReference type="ChEBI" id="CHEBI:29105"/>
    </ligand>
</feature>
<reference evidence="9 10" key="1">
    <citation type="journal article" date="2016" name="Nat. Commun.">
        <title>Thousands of microbial genomes shed light on interconnected biogeochemical processes in an aquifer system.</title>
        <authorList>
            <person name="Anantharaman K."/>
            <person name="Brown C.T."/>
            <person name="Hug L.A."/>
            <person name="Sharon I."/>
            <person name="Castelle C.J."/>
            <person name="Probst A.J."/>
            <person name="Thomas B.C."/>
            <person name="Singh A."/>
            <person name="Wilkins M.J."/>
            <person name="Karaoz U."/>
            <person name="Brodie E.L."/>
            <person name="Williams K.H."/>
            <person name="Hubbard S.S."/>
            <person name="Banfield J.F."/>
        </authorList>
    </citation>
    <scope>NUCLEOTIDE SEQUENCE [LARGE SCALE GENOMIC DNA]</scope>
</reference>
<keyword evidence="5" id="KW-0238">DNA-binding</keyword>
<dbReference type="InterPro" id="IPR002481">
    <property type="entry name" value="FUR"/>
</dbReference>
<evidence type="ECO:0000313" key="9">
    <source>
        <dbReference type="EMBL" id="OGL42427.1"/>
    </source>
</evidence>
<dbReference type="InterPro" id="IPR043135">
    <property type="entry name" value="Fur_C"/>
</dbReference>
<dbReference type="GO" id="GO:0008270">
    <property type="term" value="F:zinc ion binding"/>
    <property type="evidence" value="ECO:0007669"/>
    <property type="project" value="TreeGrafter"/>
</dbReference>
<dbReference type="GO" id="GO:0045892">
    <property type="term" value="P:negative regulation of DNA-templated transcription"/>
    <property type="evidence" value="ECO:0007669"/>
    <property type="project" value="TreeGrafter"/>
</dbReference>
<evidence type="ECO:0000256" key="1">
    <source>
        <dbReference type="ARBA" id="ARBA00007957"/>
    </source>
</evidence>
<feature type="binding site" evidence="7">
    <location>
        <position position="127"/>
    </location>
    <ligand>
        <name>Zn(2+)</name>
        <dbReference type="ChEBI" id="CHEBI:29105"/>
    </ligand>
</feature>
<keyword evidence="4" id="KW-0805">Transcription regulation</keyword>
<comment type="similarity">
    <text evidence="1">Belongs to the Fur family.</text>
</comment>
<dbReference type="GO" id="GO:0003700">
    <property type="term" value="F:DNA-binding transcription factor activity"/>
    <property type="evidence" value="ECO:0007669"/>
    <property type="project" value="InterPro"/>
</dbReference>
<keyword evidence="6" id="KW-0804">Transcription</keyword>
<sequence length="135" mass="15598">MVTEQQFRLTHQRKVILEEIRGNRIHPTADKVYELVRKRLPRISLGTVYRNLELLSGQGLIQKLEFAGSQKRFDGELNNHYHVRCSECGCIGDISDSDVSINKSYDQEKEYIILGHRLEFIGICPACKNRSNRHG</sequence>
<evidence type="ECO:0000256" key="5">
    <source>
        <dbReference type="ARBA" id="ARBA00023125"/>
    </source>
</evidence>
<evidence type="ECO:0000256" key="2">
    <source>
        <dbReference type="ARBA" id="ARBA00022491"/>
    </source>
</evidence>
<dbReference type="Proteomes" id="UP000179266">
    <property type="component" value="Unassembled WGS sequence"/>
</dbReference>
<proteinExistence type="inferred from homology"/>
<dbReference type="InterPro" id="IPR036390">
    <property type="entry name" value="WH_DNA-bd_sf"/>
</dbReference>
<comment type="cofactor">
    <cofactor evidence="7">
        <name>Zn(2+)</name>
        <dbReference type="ChEBI" id="CHEBI:29105"/>
    </cofactor>
    <text evidence="7">Binds 1 zinc ion per subunit.</text>
</comment>
<dbReference type="Gene3D" id="1.10.10.10">
    <property type="entry name" value="Winged helix-like DNA-binding domain superfamily/Winged helix DNA-binding domain"/>
    <property type="match status" value="1"/>
</dbReference>
<protein>
    <submittedName>
        <fullName evidence="9">Transcriptional repressor</fullName>
    </submittedName>
</protein>